<proteinExistence type="predicted"/>
<dbReference type="PANTHER" id="PTHR30146:SF149">
    <property type="entry name" value="HTH-TYPE TRANSCRIPTIONAL REGULATOR EBGR"/>
    <property type="match status" value="1"/>
</dbReference>
<dbReference type="Proteomes" id="UP000285693">
    <property type="component" value="Unassembled WGS sequence"/>
</dbReference>
<dbReference type="Pfam" id="PF00532">
    <property type="entry name" value="Peripla_BP_1"/>
    <property type="match status" value="1"/>
</dbReference>
<dbReference type="InterPro" id="IPR028082">
    <property type="entry name" value="Peripla_BP_I"/>
</dbReference>
<dbReference type="RefSeq" id="WP_117557156.1">
    <property type="nucleotide sequence ID" value="NZ_JAAIMV010000033.1"/>
</dbReference>
<evidence type="ECO:0000313" key="2">
    <source>
        <dbReference type="EMBL" id="RGJ24182.1"/>
    </source>
</evidence>
<dbReference type="Proteomes" id="UP000260655">
    <property type="component" value="Unassembled WGS sequence"/>
</dbReference>
<dbReference type="Gene3D" id="3.40.50.2300">
    <property type="match status" value="1"/>
</dbReference>
<protein>
    <submittedName>
        <fullName evidence="2">LacI family transcriptional regulator</fullName>
    </submittedName>
</protein>
<dbReference type="EMBL" id="QSOV01000005">
    <property type="protein sequence ID" value="RGJ24182.1"/>
    <property type="molecule type" value="Genomic_DNA"/>
</dbReference>
<evidence type="ECO:0000313" key="5">
    <source>
        <dbReference type="Proteomes" id="UP000260655"/>
    </source>
</evidence>
<dbReference type="AlphaFoldDB" id="A0A3E4GR78"/>
<dbReference type="GO" id="GO:0000976">
    <property type="term" value="F:transcription cis-regulatory region binding"/>
    <property type="evidence" value="ECO:0007669"/>
    <property type="project" value="TreeGrafter"/>
</dbReference>
<dbReference type="EMBL" id="QRXY01000015">
    <property type="protein sequence ID" value="RGU44653.1"/>
    <property type="molecule type" value="Genomic_DNA"/>
</dbReference>
<dbReference type="InterPro" id="IPR001761">
    <property type="entry name" value="Peripla_BP/Lac1_sug-bd_dom"/>
</dbReference>
<feature type="domain" description="Periplasmic binding protein/LacI sugar binding" evidence="1">
    <location>
        <begin position="4"/>
        <end position="85"/>
    </location>
</feature>
<evidence type="ECO:0000313" key="7">
    <source>
        <dbReference type="Proteomes" id="UP000285693"/>
    </source>
</evidence>
<dbReference type="GO" id="GO:0003700">
    <property type="term" value="F:DNA-binding transcription factor activity"/>
    <property type="evidence" value="ECO:0007669"/>
    <property type="project" value="TreeGrafter"/>
</dbReference>
<dbReference type="PANTHER" id="PTHR30146">
    <property type="entry name" value="LACI-RELATED TRANSCRIPTIONAL REPRESSOR"/>
    <property type="match status" value="1"/>
</dbReference>
<accession>A0A3E4GR78</accession>
<dbReference type="SUPFAM" id="SSF53822">
    <property type="entry name" value="Periplasmic binding protein-like I"/>
    <property type="match status" value="1"/>
</dbReference>
<reference evidence="5 6" key="1">
    <citation type="submission" date="2018-08" db="EMBL/GenBank/DDBJ databases">
        <title>A genome reference for cultivated species of the human gut microbiota.</title>
        <authorList>
            <person name="Zou Y."/>
            <person name="Xue W."/>
            <person name="Luo G."/>
        </authorList>
    </citation>
    <scope>NUCLEOTIDE SEQUENCE [LARGE SCALE GENOMIC DNA]</scope>
    <source>
        <strain evidence="3 7">AF16-31</strain>
        <strain evidence="4 6">AM23-3</strain>
        <strain evidence="2 5">TM07-19</strain>
    </source>
</reference>
<gene>
    <name evidence="4" type="ORF">DW656_15700</name>
    <name evidence="3" type="ORF">DWW65_11635</name>
    <name evidence="2" type="ORF">DXD67_06710</name>
</gene>
<sequence length="90" mass="10076">MDKTKIKDHNAVQEEKFLNVLKSRMVDGIIYVSSDYATSNKLLADLSIPVVFIDRKIEKSGNMGSVQIDNYQAMKEVAEYISKKGCNGSD</sequence>
<dbReference type="Proteomes" id="UP000284579">
    <property type="component" value="Unassembled WGS sequence"/>
</dbReference>
<dbReference type="EMBL" id="QRHO01000036">
    <property type="protein sequence ID" value="RHF80174.1"/>
    <property type="molecule type" value="Genomic_DNA"/>
</dbReference>
<name>A0A3E4GR78_9FIRM</name>
<evidence type="ECO:0000313" key="3">
    <source>
        <dbReference type="EMBL" id="RGU44653.1"/>
    </source>
</evidence>
<evidence type="ECO:0000313" key="4">
    <source>
        <dbReference type="EMBL" id="RHF80174.1"/>
    </source>
</evidence>
<evidence type="ECO:0000259" key="1">
    <source>
        <dbReference type="Pfam" id="PF00532"/>
    </source>
</evidence>
<comment type="caution">
    <text evidence="2">The sequence shown here is derived from an EMBL/GenBank/DDBJ whole genome shotgun (WGS) entry which is preliminary data.</text>
</comment>
<evidence type="ECO:0000313" key="6">
    <source>
        <dbReference type="Proteomes" id="UP000284579"/>
    </source>
</evidence>
<organism evidence="2 5">
    <name type="scientific">Coprococcus comes</name>
    <dbReference type="NCBI Taxonomy" id="410072"/>
    <lineage>
        <taxon>Bacteria</taxon>
        <taxon>Bacillati</taxon>
        <taxon>Bacillota</taxon>
        <taxon>Clostridia</taxon>
        <taxon>Lachnospirales</taxon>
        <taxon>Lachnospiraceae</taxon>
        <taxon>Coprococcus</taxon>
    </lineage>
</organism>